<feature type="transmembrane region" description="Helical" evidence="1">
    <location>
        <begin position="215"/>
        <end position="234"/>
    </location>
</feature>
<feature type="transmembrane region" description="Helical" evidence="1">
    <location>
        <begin position="130"/>
        <end position="148"/>
    </location>
</feature>
<comment type="caution">
    <text evidence="2">The sequence shown here is derived from an EMBL/GenBank/DDBJ whole genome shotgun (WGS) entry which is preliminary data.</text>
</comment>
<dbReference type="Proteomes" id="UP000051861">
    <property type="component" value="Unassembled WGS sequence"/>
</dbReference>
<feature type="transmembrane region" description="Helical" evidence="1">
    <location>
        <begin position="182"/>
        <end position="203"/>
    </location>
</feature>
<organism evidence="2 3">
    <name type="scientific">candidate division WOR-1 bacterium DG_54_3</name>
    <dbReference type="NCBI Taxonomy" id="1703775"/>
    <lineage>
        <taxon>Bacteria</taxon>
        <taxon>Bacillati</taxon>
        <taxon>Saganbacteria</taxon>
    </lineage>
</organism>
<feature type="transmembrane region" description="Helical" evidence="1">
    <location>
        <begin position="74"/>
        <end position="92"/>
    </location>
</feature>
<gene>
    <name evidence="2" type="ORF">AMJ44_05065</name>
</gene>
<reference evidence="2 3" key="1">
    <citation type="journal article" date="2015" name="Microbiome">
        <title>Genomic resolution of linkages in carbon, nitrogen, and sulfur cycling among widespread estuary sediment bacteria.</title>
        <authorList>
            <person name="Baker B.J."/>
            <person name="Lazar C.S."/>
            <person name="Teske A.P."/>
            <person name="Dick G.J."/>
        </authorList>
    </citation>
    <scope>NUCLEOTIDE SEQUENCE [LARGE SCALE GENOMIC DNA]</scope>
    <source>
        <strain evidence="2">DG_54_3</strain>
    </source>
</reference>
<dbReference type="EMBL" id="LIZX01000035">
    <property type="protein sequence ID" value="KPJ68970.1"/>
    <property type="molecule type" value="Genomic_DNA"/>
</dbReference>
<evidence type="ECO:0000256" key="1">
    <source>
        <dbReference type="SAM" id="Phobius"/>
    </source>
</evidence>
<dbReference type="AlphaFoldDB" id="A0A0S7Y2Z8"/>
<keyword evidence="1" id="KW-0812">Transmembrane</keyword>
<feature type="transmembrane region" description="Helical" evidence="1">
    <location>
        <begin position="45"/>
        <end position="62"/>
    </location>
</feature>
<feature type="transmembrane region" description="Helical" evidence="1">
    <location>
        <begin position="7"/>
        <end position="25"/>
    </location>
</feature>
<keyword evidence="1" id="KW-0472">Membrane</keyword>
<feature type="transmembrane region" description="Helical" evidence="1">
    <location>
        <begin position="160"/>
        <end position="176"/>
    </location>
</feature>
<keyword evidence="1" id="KW-1133">Transmembrane helix</keyword>
<proteinExistence type="predicted"/>
<protein>
    <submittedName>
        <fullName evidence="2">Uncharacterized protein</fullName>
    </submittedName>
</protein>
<evidence type="ECO:0000313" key="2">
    <source>
        <dbReference type="EMBL" id="KPJ68970.1"/>
    </source>
</evidence>
<name>A0A0S7Y2Z8_UNCSA</name>
<sequence length="248" mass="28381">MREEKNIFCFLLLFYGLIFAFFHIMPTFLKGFLKKPLTWGDVLDFLTPFVVIPFVYLLYSRIKKALHSLPHLPKARMTLTGVMLAFAFLLYVDGHGLHLSSNSIARLLQNMKDSELYKATYLFDEIISHFMWHGGIFLISISLIIIAYKLPLKSLTKSNIALLSIGAAFYGFNFSVDGIEGQTVVFTFPAACFGFILALYLYLRREKEGSQNPFLLFYIIAYLVSLLLFAYWGVSHSGFPQFSEVGWI</sequence>
<accession>A0A0S7Y2Z8</accession>
<evidence type="ECO:0000313" key="3">
    <source>
        <dbReference type="Proteomes" id="UP000051861"/>
    </source>
</evidence>